<dbReference type="Pfam" id="PF05254">
    <property type="entry name" value="UPF0203"/>
    <property type="match status" value="1"/>
</dbReference>
<proteinExistence type="inferred from homology"/>
<dbReference type="Proteomes" id="UP001158576">
    <property type="component" value="Chromosome 2"/>
</dbReference>
<gene>
    <name evidence="3" type="ORF">OKIOD_LOCUS16784</name>
</gene>
<organism evidence="3 4">
    <name type="scientific">Oikopleura dioica</name>
    <name type="common">Tunicate</name>
    <dbReference type="NCBI Taxonomy" id="34765"/>
    <lineage>
        <taxon>Eukaryota</taxon>
        <taxon>Metazoa</taxon>
        <taxon>Chordata</taxon>
        <taxon>Tunicata</taxon>
        <taxon>Appendicularia</taxon>
        <taxon>Copelata</taxon>
        <taxon>Oikopleuridae</taxon>
        <taxon>Oikopleura</taxon>
    </lineage>
</organism>
<protein>
    <submittedName>
        <fullName evidence="3">Oidioi.mRNA.OKI2018_I69.chr2.g8019.t1.cds</fullName>
    </submittedName>
</protein>
<evidence type="ECO:0000256" key="1">
    <source>
        <dbReference type="ARBA" id="ARBA00006196"/>
    </source>
</evidence>
<evidence type="ECO:0000313" key="4">
    <source>
        <dbReference type="Proteomes" id="UP001158576"/>
    </source>
</evidence>
<dbReference type="EMBL" id="OU015567">
    <property type="protein sequence ID" value="CAG5113929.1"/>
    <property type="molecule type" value="Genomic_DNA"/>
</dbReference>
<evidence type="ECO:0000256" key="2">
    <source>
        <dbReference type="ARBA" id="ARBA00023157"/>
    </source>
</evidence>
<accession>A0ABN7TDQ9</accession>
<sequence>MNSIDVKCNKAKWAYDECFNEWFRKEFIADKQKKFPEGYVPCEKLLETYQACTKDELAKFGADLSETREAVLEARAADVKEAEERRAKFFQKKE</sequence>
<evidence type="ECO:0000313" key="3">
    <source>
        <dbReference type="EMBL" id="CAG5113929.1"/>
    </source>
</evidence>
<dbReference type="InterPro" id="IPR007918">
    <property type="entry name" value="MDM35_apoptosis"/>
</dbReference>
<keyword evidence="2" id="KW-1015">Disulfide bond</keyword>
<comment type="similarity">
    <text evidence="1">Belongs to the TRIAP1/MDM35 family.</text>
</comment>
<keyword evidence="4" id="KW-1185">Reference proteome</keyword>
<name>A0ABN7TDQ9_OIKDI</name>
<reference evidence="3 4" key="1">
    <citation type="submission" date="2021-04" db="EMBL/GenBank/DDBJ databases">
        <authorList>
            <person name="Bliznina A."/>
        </authorList>
    </citation>
    <scope>NUCLEOTIDE SEQUENCE [LARGE SCALE GENOMIC DNA]</scope>
</reference>